<sequence length="941" mass="105914">MAGRHRYDHWWKEVQDINGYAVLLVYMWFAARGIGFLVVTWITVVLLGGFVASVNGKDFWRLTSIALIQILWINGPFVDRVIYVPALYSSSKTVKNLLTRKWQAADKTHGGHPKMAVVKRVFAAVRMVAGWVLVVLHKVILQLCVFFVLAVVYIGLFVTTSIAIYSLLKHDYYGEVGEKKNMYPAHTVLYILCVVQGTVSLYLLILLRWEKRIVNQVSQAYGFQDGGRAVLDYYYEIMKGCEKSPSSARERNLITYAIELIESKSPSSCLSGTVILDRLLTRQYSDQIKDPTLIQQEEKRRRWQRKQKKQLEYEEKGLAQLIKKAEVEREKERRKNMGERKKREESRKKRQQREDVIIVQQRTVIKRLIGSASSTHILQKLLDTLDSKRSYDKRMKECVARIVEHVASRIRLEQFPRGINCISSLINNFEEYCQLQPDESSSSPSNTNEATTMIVPPSSDTNENNGHDQQQGSSSNCSSSESESEPESEPASDYSDSEPELGLHNSINRPSSSKPLNGYKDLVLTGLSILWRLAGSEDNCTIIRNTKYLVSKIMAPVSYDLVHRTQHSTWSTSVVDASMRVMLRLMATTKDTKGDTGSDLHQQISSSEAITTMVKIVTCEECKGGGLQMTALQILMQLRKSSFTKMLVDFFIKGDHSDISVRKTAGKELALLFLGSESVAALPSKEENEDFVGDLAAIVSQDGNDAECRKSAAEILEHMCIHYTKNSEYHRTLKNAMADEMPKVLREILLGRGLTGEEGKPGYLRLGTDIESQVNTDGRTNNKKNNNDTSSSPWQNQHHKLHVALLSLYVTACDKLHLDIDAISPGEGDQGEGVAFRFAMRMVQSNKDHVTADSLTVIKLSTRMVIATMMKLREGGRDVIRAADLESLMDSLTNFSETMLDLEGSMVFAAGTRTTVPATSDTLDSLVKQARKLHGRIKNQY</sequence>
<protein>
    <submittedName>
        <fullName evidence="1">Uncharacterized protein</fullName>
    </submittedName>
</protein>
<organism evidence="1 2">
    <name type="scientific">Avena sativa</name>
    <name type="common">Oat</name>
    <dbReference type="NCBI Taxonomy" id="4498"/>
    <lineage>
        <taxon>Eukaryota</taxon>
        <taxon>Viridiplantae</taxon>
        <taxon>Streptophyta</taxon>
        <taxon>Embryophyta</taxon>
        <taxon>Tracheophyta</taxon>
        <taxon>Spermatophyta</taxon>
        <taxon>Magnoliopsida</taxon>
        <taxon>Liliopsida</taxon>
        <taxon>Poales</taxon>
        <taxon>Poaceae</taxon>
        <taxon>BOP clade</taxon>
        <taxon>Pooideae</taxon>
        <taxon>Poodae</taxon>
        <taxon>Poeae</taxon>
        <taxon>Poeae Chloroplast Group 1 (Aveneae type)</taxon>
        <taxon>Aveninae</taxon>
        <taxon>Avena</taxon>
    </lineage>
</organism>
<name>A0ACD5TYA4_AVESA</name>
<reference evidence="1" key="2">
    <citation type="submission" date="2025-09" db="UniProtKB">
        <authorList>
            <consortium name="EnsemblPlants"/>
        </authorList>
    </citation>
    <scope>IDENTIFICATION</scope>
</reference>
<dbReference type="EnsemblPlants" id="AVESA.00010b.r2.1DG0148790.1">
    <property type="protein sequence ID" value="AVESA.00010b.r2.1DG0148790.1.CDS"/>
    <property type="gene ID" value="AVESA.00010b.r2.1DG0148790"/>
</dbReference>
<proteinExistence type="predicted"/>
<reference evidence="1" key="1">
    <citation type="submission" date="2021-05" db="EMBL/GenBank/DDBJ databases">
        <authorList>
            <person name="Scholz U."/>
            <person name="Mascher M."/>
            <person name="Fiebig A."/>
        </authorList>
    </citation>
    <scope>NUCLEOTIDE SEQUENCE [LARGE SCALE GENOMIC DNA]</scope>
</reference>
<keyword evidence="2" id="KW-1185">Reference proteome</keyword>
<evidence type="ECO:0000313" key="2">
    <source>
        <dbReference type="Proteomes" id="UP001732700"/>
    </source>
</evidence>
<accession>A0ACD5TYA4</accession>
<evidence type="ECO:0000313" key="1">
    <source>
        <dbReference type="EnsemblPlants" id="AVESA.00010b.r2.1DG0148790.1.CDS"/>
    </source>
</evidence>
<dbReference type="Proteomes" id="UP001732700">
    <property type="component" value="Chromosome 1D"/>
</dbReference>